<dbReference type="EMBL" id="JADCNM010000257">
    <property type="protein sequence ID" value="KAG0448808.1"/>
    <property type="molecule type" value="Genomic_DNA"/>
</dbReference>
<feature type="region of interest" description="Disordered" evidence="1">
    <location>
        <begin position="138"/>
        <end position="177"/>
    </location>
</feature>
<dbReference type="Proteomes" id="UP000639772">
    <property type="component" value="Unassembled WGS sequence"/>
</dbReference>
<evidence type="ECO:0000313" key="2">
    <source>
        <dbReference type="EMBL" id="KAG0448808.1"/>
    </source>
</evidence>
<dbReference type="OrthoDB" id="756017at2759"/>
<feature type="compositionally biased region" description="Basic and acidic residues" evidence="1">
    <location>
        <begin position="138"/>
        <end position="176"/>
    </location>
</feature>
<name>A0A835U4V1_VANPL</name>
<evidence type="ECO:0000256" key="1">
    <source>
        <dbReference type="SAM" id="MobiDB-lite"/>
    </source>
</evidence>
<organism evidence="2 3">
    <name type="scientific">Vanilla planifolia</name>
    <name type="common">Vanilla</name>
    <dbReference type="NCBI Taxonomy" id="51239"/>
    <lineage>
        <taxon>Eukaryota</taxon>
        <taxon>Viridiplantae</taxon>
        <taxon>Streptophyta</taxon>
        <taxon>Embryophyta</taxon>
        <taxon>Tracheophyta</taxon>
        <taxon>Spermatophyta</taxon>
        <taxon>Magnoliopsida</taxon>
        <taxon>Liliopsida</taxon>
        <taxon>Asparagales</taxon>
        <taxon>Orchidaceae</taxon>
        <taxon>Vanilloideae</taxon>
        <taxon>Vanilleae</taxon>
        <taxon>Vanilla</taxon>
    </lineage>
</organism>
<evidence type="ECO:0008006" key="4">
    <source>
        <dbReference type="Google" id="ProtNLM"/>
    </source>
</evidence>
<dbReference type="Gene3D" id="1.10.287.700">
    <property type="entry name" value="Helix hairpin bin"/>
    <property type="match status" value="1"/>
</dbReference>
<comment type="caution">
    <text evidence="2">The sequence shown here is derived from an EMBL/GenBank/DDBJ whole genome shotgun (WGS) entry which is preliminary data.</text>
</comment>
<proteinExistence type="predicted"/>
<reference evidence="2 3" key="1">
    <citation type="journal article" date="2020" name="Nat. Food">
        <title>A phased Vanilla planifolia genome enables genetic improvement of flavour and production.</title>
        <authorList>
            <person name="Hasing T."/>
            <person name="Tang H."/>
            <person name="Brym M."/>
            <person name="Khazi F."/>
            <person name="Huang T."/>
            <person name="Chambers A.H."/>
        </authorList>
    </citation>
    <scope>NUCLEOTIDE SEQUENCE [LARGE SCALE GENOMIC DNA]</scope>
    <source>
        <tissue evidence="2">Leaf</tissue>
    </source>
</reference>
<accession>A0A835U4V1</accession>
<protein>
    <recommendedName>
        <fullName evidence="4">Late embryogenesis abundant protein</fullName>
    </recommendedName>
</protein>
<gene>
    <name evidence="2" type="ORF">HPP92_027652</name>
</gene>
<evidence type="ECO:0000313" key="3">
    <source>
        <dbReference type="Proteomes" id="UP000639772"/>
    </source>
</evidence>
<dbReference type="AlphaFoldDB" id="A0A835U4V1"/>
<sequence length="260" mass="29258">MPIASYFIMTYFRGRFKEENTHEAVFMATIRLGGGRSFTMKLSSVFPGPSLPHGYSHLKPNRVSFPFGPKSSLVTYSNAANRDGEQPKERTNEFVKGVENAKETPEKVKEKAEEAKEIAKGMEKDAARRAEEAMVNAKEKAKGKAEEAKEKTGETAEEVKDRTKEAAGAVKEKTMEGAEWANETVQCVREKAKQTVEGVWEAAKETTQKIKETVVGKGEDEDGADDYARRYEEMKYKDTEEAKRLDEDIQRAAEKKKKEN</sequence>